<reference evidence="1 2" key="1">
    <citation type="journal article" date="2019" name="Commun. Biol.">
        <title>The bagworm genome reveals a unique fibroin gene that provides high tensile strength.</title>
        <authorList>
            <person name="Kono N."/>
            <person name="Nakamura H."/>
            <person name="Ohtoshi R."/>
            <person name="Tomita M."/>
            <person name="Numata K."/>
            <person name="Arakawa K."/>
        </authorList>
    </citation>
    <scope>NUCLEOTIDE SEQUENCE [LARGE SCALE GENOMIC DNA]</scope>
</reference>
<accession>A0A4C1TU23</accession>
<name>A0A4C1TU23_EUMVA</name>
<protein>
    <submittedName>
        <fullName evidence="1">Uncharacterized protein</fullName>
    </submittedName>
</protein>
<evidence type="ECO:0000313" key="2">
    <source>
        <dbReference type="Proteomes" id="UP000299102"/>
    </source>
</evidence>
<evidence type="ECO:0000313" key="1">
    <source>
        <dbReference type="EMBL" id="GBP17521.1"/>
    </source>
</evidence>
<organism evidence="1 2">
    <name type="scientific">Eumeta variegata</name>
    <name type="common">Bagworm moth</name>
    <name type="synonym">Eumeta japonica</name>
    <dbReference type="NCBI Taxonomy" id="151549"/>
    <lineage>
        <taxon>Eukaryota</taxon>
        <taxon>Metazoa</taxon>
        <taxon>Ecdysozoa</taxon>
        <taxon>Arthropoda</taxon>
        <taxon>Hexapoda</taxon>
        <taxon>Insecta</taxon>
        <taxon>Pterygota</taxon>
        <taxon>Neoptera</taxon>
        <taxon>Endopterygota</taxon>
        <taxon>Lepidoptera</taxon>
        <taxon>Glossata</taxon>
        <taxon>Ditrysia</taxon>
        <taxon>Tineoidea</taxon>
        <taxon>Psychidae</taxon>
        <taxon>Oiketicinae</taxon>
        <taxon>Eumeta</taxon>
    </lineage>
</organism>
<dbReference type="Pfam" id="PF03564">
    <property type="entry name" value="DUF1759"/>
    <property type="match status" value="1"/>
</dbReference>
<dbReference type="OrthoDB" id="6434680at2759"/>
<dbReference type="EMBL" id="BGZK01006316">
    <property type="protein sequence ID" value="GBP17521.1"/>
    <property type="molecule type" value="Genomic_DNA"/>
</dbReference>
<sequence>MSANTKQQFLSNSINLTNTTNVKTDSERQRMLKLQRLEEEKIIQQEYLERKYKILLQTDSQCDEQISSQHHNSTRPAAEYMPNIPSVENNQHVYSAQGIYPTASQMEARRSIPRELPHFSGDPEDWPMFINSFETSTAIAGFSNAENLMRLQHCLKGKAREMVKSKLLIPALVPDVIRTLRLCFGRPEHILERVINKARTMPSPRDKLESIIEFAINVQNICATMESCGLESHLNNPMLVKELVDKLPNQHKLNWAMSQRRKSSRYKIIQHMALPNR</sequence>
<comment type="caution">
    <text evidence="1">The sequence shown here is derived from an EMBL/GenBank/DDBJ whole genome shotgun (WGS) entry which is preliminary data.</text>
</comment>
<dbReference type="InterPro" id="IPR005312">
    <property type="entry name" value="DUF1759"/>
</dbReference>
<dbReference type="PANTHER" id="PTHR47331">
    <property type="entry name" value="PHD-TYPE DOMAIN-CONTAINING PROTEIN"/>
    <property type="match status" value="1"/>
</dbReference>
<dbReference type="AlphaFoldDB" id="A0A4C1TU23"/>
<proteinExistence type="predicted"/>
<dbReference type="Proteomes" id="UP000299102">
    <property type="component" value="Unassembled WGS sequence"/>
</dbReference>
<keyword evidence="2" id="KW-1185">Reference proteome</keyword>
<gene>
    <name evidence="1" type="ORF">EVAR_74115_1</name>
</gene>